<proteinExistence type="inferred from homology"/>
<dbReference type="HOGENOM" id="CLU_010194_44_2_11"/>
<keyword evidence="3" id="KW-0560">Oxidoreductase</keyword>
<dbReference type="KEGG" id="kal:KALB_6290"/>
<dbReference type="eggNOG" id="COG1028">
    <property type="taxonomic scope" value="Bacteria"/>
</dbReference>
<accession>W5WG02</accession>
<dbReference type="InterPro" id="IPR036291">
    <property type="entry name" value="NAD(P)-bd_dom_sf"/>
</dbReference>
<dbReference type="PRINTS" id="PR00081">
    <property type="entry name" value="GDHRDH"/>
</dbReference>
<gene>
    <name evidence="5" type="ORF">KALB_6290</name>
</gene>
<dbReference type="PATRIC" id="fig|1449976.3.peg.6312"/>
<sequence>MAVDSSDLSGALAVVTGANSGIGLETARGLAAAGAEVVLAVRDEAKGARAESEILRGLPRAAVSVVELDLSELSSVERMTRELLDLGRPIDLLVNNAGVMAVPRRVTTSDGFELQFGTNHLGHFALTGRLLPLLRAAGQARVVTVSSLAHRIGRIAFDNLQSERSYGPNRAYGASKLANLLFAKQLQRLSTRNGWGIRSVAAHPGSTRTNLHSSGPSLGRESRREDFVGRLKRLPWLAQSAARGALPSLFAATSPDAAPGGYYGPGGPLEMTGSPALARVSRLGRDEQLAARLWQVSEQLTRLHFPVEEQAEQSS</sequence>
<dbReference type="SUPFAM" id="SSF51735">
    <property type="entry name" value="NAD(P)-binding Rossmann-fold domains"/>
    <property type="match status" value="1"/>
</dbReference>
<dbReference type="Pfam" id="PF00106">
    <property type="entry name" value="adh_short"/>
    <property type="match status" value="1"/>
</dbReference>
<dbReference type="STRING" id="1449976.KALB_6290"/>
<keyword evidence="6" id="KW-1185">Reference proteome</keyword>
<dbReference type="NCBIfam" id="NF004846">
    <property type="entry name" value="PRK06197.1"/>
    <property type="match status" value="1"/>
</dbReference>
<evidence type="ECO:0000313" key="6">
    <source>
        <dbReference type="Proteomes" id="UP000019225"/>
    </source>
</evidence>
<reference evidence="5 6" key="1">
    <citation type="journal article" date="2014" name="BMC Genomics">
        <title>Complete genome sequence of producer of the glycopeptide antibiotic Aculeximycin Kutzneria albida DSM 43870T, a representative of minor genus of Pseudonocardiaceae.</title>
        <authorList>
            <person name="Rebets Y."/>
            <person name="Tokovenko B."/>
            <person name="Lushchyk I."/>
            <person name="Ruckert C."/>
            <person name="Zaburannyi N."/>
            <person name="Bechthold A."/>
            <person name="Kalinowski J."/>
            <person name="Luzhetskyy A."/>
        </authorList>
    </citation>
    <scope>NUCLEOTIDE SEQUENCE [LARGE SCALE GENOMIC DNA]</scope>
    <source>
        <strain evidence="5">DSM 43870</strain>
    </source>
</reference>
<dbReference type="AlphaFoldDB" id="W5WG02"/>
<dbReference type="OrthoDB" id="4577644at2"/>
<dbReference type="NCBIfam" id="NF004513">
    <property type="entry name" value="PRK05854.1"/>
    <property type="match status" value="1"/>
</dbReference>
<dbReference type="PRINTS" id="PR00080">
    <property type="entry name" value="SDRFAMILY"/>
</dbReference>
<evidence type="ECO:0000313" key="5">
    <source>
        <dbReference type="EMBL" id="AHH99650.1"/>
    </source>
</evidence>
<comment type="similarity">
    <text evidence="1 4">Belongs to the short-chain dehydrogenases/reductases (SDR) family.</text>
</comment>
<evidence type="ECO:0000256" key="3">
    <source>
        <dbReference type="ARBA" id="ARBA00023002"/>
    </source>
</evidence>
<dbReference type="Gene3D" id="3.40.50.720">
    <property type="entry name" value="NAD(P)-binding Rossmann-like Domain"/>
    <property type="match status" value="1"/>
</dbReference>
<dbReference type="EMBL" id="CP007155">
    <property type="protein sequence ID" value="AHH99650.1"/>
    <property type="molecule type" value="Genomic_DNA"/>
</dbReference>
<evidence type="ECO:0008006" key="7">
    <source>
        <dbReference type="Google" id="ProtNLM"/>
    </source>
</evidence>
<protein>
    <recommendedName>
        <fullName evidence="7">Short chain dehydrogenase</fullName>
    </recommendedName>
</protein>
<dbReference type="CDD" id="cd05327">
    <property type="entry name" value="retinol-DH_like_SDR_c_like"/>
    <property type="match status" value="1"/>
</dbReference>
<evidence type="ECO:0000256" key="4">
    <source>
        <dbReference type="RuleBase" id="RU000363"/>
    </source>
</evidence>
<dbReference type="Proteomes" id="UP000019225">
    <property type="component" value="Chromosome"/>
</dbReference>
<evidence type="ECO:0000256" key="1">
    <source>
        <dbReference type="ARBA" id="ARBA00006484"/>
    </source>
</evidence>
<organism evidence="5 6">
    <name type="scientific">Kutzneria albida DSM 43870</name>
    <dbReference type="NCBI Taxonomy" id="1449976"/>
    <lineage>
        <taxon>Bacteria</taxon>
        <taxon>Bacillati</taxon>
        <taxon>Actinomycetota</taxon>
        <taxon>Actinomycetes</taxon>
        <taxon>Pseudonocardiales</taxon>
        <taxon>Pseudonocardiaceae</taxon>
        <taxon>Kutzneria</taxon>
    </lineage>
</organism>
<evidence type="ECO:0000256" key="2">
    <source>
        <dbReference type="ARBA" id="ARBA00022857"/>
    </source>
</evidence>
<dbReference type="PANTHER" id="PTHR24320">
    <property type="entry name" value="RETINOL DEHYDROGENASE"/>
    <property type="match status" value="1"/>
</dbReference>
<dbReference type="RefSeq" id="WP_025359549.1">
    <property type="nucleotide sequence ID" value="NZ_CP007155.1"/>
</dbReference>
<name>W5WG02_9PSEU</name>
<dbReference type="PANTHER" id="PTHR24320:SF282">
    <property type="entry name" value="WW DOMAIN-CONTAINING OXIDOREDUCTASE"/>
    <property type="match status" value="1"/>
</dbReference>
<keyword evidence="2" id="KW-0521">NADP</keyword>
<dbReference type="GO" id="GO:0016491">
    <property type="term" value="F:oxidoreductase activity"/>
    <property type="evidence" value="ECO:0007669"/>
    <property type="project" value="UniProtKB-KW"/>
</dbReference>
<dbReference type="InterPro" id="IPR002347">
    <property type="entry name" value="SDR_fam"/>
</dbReference>